<dbReference type="AlphaFoldDB" id="C7N246"/>
<dbReference type="Proteomes" id="UP000002026">
    <property type="component" value="Chromosome"/>
</dbReference>
<name>C7N246_SLAHD</name>
<feature type="domain" description="SAP" evidence="2">
    <location>
        <begin position="105"/>
        <end position="139"/>
    </location>
</feature>
<proteinExistence type="predicted"/>
<organism evidence="3 4">
    <name type="scientific">Slackia heliotrinireducens (strain ATCC 29202 / DSM 20476 / NCTC 11029 / RHS 1)</name>
    <name type="common">Peptococcus heliotrinreducens</name>
    <dbReference type="NCBI Taxonomy" id="471855"/>
    <lineage>
        <taxon>Bacteria</taxon>
        <taxon>Bacillati</taxon>
        <taxon>Actinomycetota</taxon>
        <taxon>Coriobacteriia</taxon>
        <taxon>Eggerthellales</taxon>
        <taxon>Eggerthellaceae</taxon>
        <taxon>Slackia</taxon>
    </lineage>
</organism>
<feature type="compositionally biased region" description="Polar residues" evidence="1">
    <location>
        <begin position="12"/>
        <end position="33"/>
    </location>
</feature>
<dbReference type="RefSeq" id="WP_012797461.1">
    <property type="nucleotide sequence ID" value="NC_013165.1"/>
</dbReference>
<accession>C7N246</accession>
<dbReference type="SUPFAM" id="SSF68906">
    <property type="entry name" value="SAP domain"/>
    <property type="match status" value="1"/>
</dbReference>
<evidence type="ECO:0000256" key="1">
    <source>
        <dbReference type="SAM" id="MobiDB-lite"/>
    </source>
</evidence>
<keyword evidence="4" id="KW-1185">Reference proteome</keyword>
<dbReference type="KEGG" id="shi:Shel_02840"/>
<dbReference type="Pfam" id="PF02037">
    <property type="entry name" value="SAP"/>
    <property type="match status" value="1"/>
</dbReference>
<feature type="region of interest" description="Disordered" evidence="1">
    <location>
        <begin position="1"/>
        <end position="46"/>
    </location>
</feature>
<sequence>MGLFSKLFSKKPASQPQVVVSQKTISQNPSKQASKPAKLHPKGKPDAEGLYPGDIAMLNIADSLIVGSERFPESLSAYGVTNPKKTLDNLQYKGFVAVGDAKSALSSMKAGELKEIAKILGAKQSGKKADIIAAISEADDGRLEGLVSARMWRLTESGSAAVSRNAYVGFMMADHGYDTSFVDFWKMSEICLAHPQMQYRDIFYHQLDDKKNALSLEIVTTTASLAKVKNISPDALRKKNNLFYTTAEFCECLRSMALFVEEEGSSYINASDLYFQYLFERINVHAGLGMANDARLIYGRDKISRNQLSTYLSDFYRDCSVGDFAAKEVMRIKEKAGISDDDFREALIRSFNRAEHGGFMSPIEAADFVILELSGENQKAEALCRKVGKKALTAMGMKC</sequence>
<protein>
    <submittedName>
        <fullName evidence="3">SAP domain-containing protein</fullName>
    </submittedName>
</protein>
<reference evidence="3 4" key="1">
    <citation type="journal article" date="2009" name="Stand. Genomic Sci.">
        <title>Complete genome sequence of Slackia heliotrinireducens type strain (RHS 1).</title>
        <authorList>
            <person name="Pukall R."/>
            <person name="Lapidus A."/>
            <person name="Nolan M."/>
            <person name="Copeland A."/>
            <person name="Glavina Del Rio T."/>
            <person name="Lucas S."/>
            <person name="Chen F."/>
            <person name="Tice H."/>
            <person name="Cheng J.F."/>
            <person name="Chertkov O."/>
            <person name="Bruce D."/>
            <person name="Goodwin L."/>
            <person name="Kuske C."/>
            <person name="Brettin T."/>
            <person name="Detter J.C."/>
            <person name="Han C."/>
            <person name="Pitluck S."/>
            <person name="Pati A."/>
            <person name="Mavrommatis K."/>
            <person name="Ivanova N."/>
            <person name="Ovchinnikova G."/>
            <person name="Chen A."/>
            <person name="Palaniappan K."/>
            <person name="Schneider S."/>
            <person name="Rohde M."/>
            <person name="Chain P."/>
            <person name="D'haeseleer P."/>
            <person name="Goker M."/>
            <person name="Bristow J."/>
            <person name="Eisen J.A."/>
            <person name="Markowitz V."/>
            <person name="Kyrpides N.C."/>
            <person name="Klenk H.P."/>
            <person name="Hugenholtz P."/>
        </authorList>
    </citation>
    <scope>NUCLEOTIDE SEQUENCE [LARGE SCALE GENOMIC DNA]</scope>
    <source>
        <strain evidence="4">ATCC 29202 / DSM 20476 / NCTC 11029 / RHS 1</strain>
    </source>
</reference>
<dbReference type="InterPro" id="IPR003034">
    <property type="entry name" value="SAP_dom"/>
</dbReference>
<dbReference type="SMART" id="SM00513">
    <property type="entry name" value="SAP"/>
    <property type="match status" value="1"/>
</dbReference>
<evidence type="ECO:0000313" key="4">
    <source>
        <dbReference type="Proteomes" id="UP000002026"/>
    </source>
</evidence>
<evidence type="ECO:0000259" key="2">
    <source>
        <dbReference type="SMART" id="SM00513"/>
    </source>
</evidence>
<dbReference type="EMBL" id="CP001684">
    <property type="protein sequence ID" value="ACV21352.1"/>
    <property type="molecule type" value="Genomic_DNA"/>
</dbReference>
<gene>
    <name evidence="3" type="ordered locus">Shel_02840</name>
</gene>
<dbReference type="HOGENOM" id="CLU_690578_0_0_11"/>
<evidence type="ECO:0000313" key="3">
    <source>
        <dbReference type="EMBL" id="ACV21352.1"/>
    </source>
</evidence>
<dbReference type="Gene3D" id="1.10.720.30">
    <property type="entry name" value="SAP domain"/>
    <property type="match status" value="1"/>
</dbReference>
<dbReference type="InterPro" id="IPR036361">
    <property type="entry name" value="SAP_dom_sf"/>
</dbReference>